<accession>A0ABP4XGN5</accession>
<comment type="caution">
    <text evidence="1">The sequence shown here is derived from an EMBL/GenBank/DDBJ whole genome shotgun (WGS) entry which is preliminary data.</text>
</comment>
<dbReference type="EMBL" id="BAAALS010000054">
    <property type="protein sequence ID" value="GAA1777419.1"/>
    <property type="molecule type" value="Genomic_DNA"/>
</dbReference>
<proteinExistence type="predicted"/>
<evidence type="ECO:0000313" key="1">
    <source>
        <dbReference type="EMBL" id="GAA1777419.1"/>
    </source>
</evidence>
<dbReference type="Proteomes" id="UP001500655">
    <property type="component" value="Unassembled WGS sequence"/>
</dbReference>
<dbReference type="RefSeq" id="WP_344088602.1">
    <property type="nucleotide sequence ID" value="NZ_BAAALS010000054.1"/>
</dbReference>
<gene>
    <name evidence="1" type="ORF">GCM10009681_55820</name>
</gene>
<sequence length="102" mass="11131">MSNIVIADPRVAAVRRAEAHTVYEMLRHGRASGELELFYDGAYQLIAKFVWIDFTTEGVELAFPTIWGRPDNGALSVIKISAPYRPGAVATLVEGILAAVMP</sequence>
<organism evidence="1 2">
    <name type="scientific">Luedemannella helvata</name>
    <dbReference type="NCBI Taxonomy" id="349315"/>
    <lineage>
        <taxon>Bacteria</taxon>
        <taxon>Bacillati</taxon>
        <taxon>Actinomycetota</taxon>
        <taxon>Actinomycetes</taxon>
        <taxon>Micromonosporales</taxon>
        <taxon>Micromonosporaceae</taxon>
        <taxon>Luedemannella</taxon>
    </lineage>
</organism>
<protein>
    <submittedName>
        <fullName evidence="1">Uncharacterized protein</fullName>
    </submittedName>
</protein>
<keyword evidence="2" id="KW-1185">Reference proteome</keyword>
<reference evidence="2" key="1">
    <citation type="journal article" date="2019" name="Int. J. Syst. Evol. Microbiol.">
        <title>The Global Catalogue of Microorganisms (GCM) 10K type strain sequencing project: providing services to taxonomists for standard genome sequencing and annotation.</title>
        <authorList>
            <consortium name="The Broad Institute Genomics Platform"/>
            <consortium name="The Broad Institute Genome Sequencing Center for Infectious Disease"/>
            <person name="Wu L."/>
            <person name="Ma J."/>
        </authorList>
    </citation>
    <scope>NUCLEOTIDE SEQUENCE [LARGE SCALE GENOMIC DNA]</scope>
    <source>
        <strain evidence="2">JCM 13249</strain>
    </source>
</reference>
<evidence type="ECO:0000313" key="2">
    <source>
        <dbReference type="Proteomes" id="UP001500655"/>
    </source>
</evidence>
<name>A0ABP4XGN5_9ACTN</name>